<keyword evidence="2" id="KW-1185">Reference proteome</keyword>
<reference evidence="1" key="1">
    <citation type="submission" date="2023-03" db="EMBL/GenBank/DDBJ databases">
        <title>Chromosome-scale reference genome and RAD-based genetic map of yellow starthistle (Centaurea solstitialis) reveal putative structural variation and QTLs associated with invader traits.</title>
        <authorList>
            <person name="Reatini B."/>
            <person name="Cang F.A."/>
            <person name="Jiang Q."/>
            <person name="Mckibben M.T.W."/>
            <person name="Barker M.S."/>
            <person name="Rieseberg L.H."/>
            <person name="Dlugosch K.M."/>
        </authorList>
    </citation>
    <scope>NUCLEOTIDE SEQUENCE</scope>
    <source>
        <strain evidence="1">CAN-66</strain>
        <tissue evidence="1">Leaf</tissue>
    </source>
</reference>
<dbReference type="AlphaFoldDB" id="A0AA38TS26"/>
<gene>
    <name evidence="1" type="ORF">OSB04_002019</name>
</gene>
<accession>A0AA38TS26</accession>
<dbReference type="EMBL" id="JARYMX010000001">
    <property type="protein sequence ID" value="KAJ9566053.1"/>
    <property type="molecule type" value="Genomic_DNA"/>
</dbReference>
<comment type="caution">
    <text evidence="1">The sequence shown here is derived from an EMBL/GenBank/DDBJ whole genome shotgun (WGS) entry which is preliminary data.</text>
</comment>
<protein>
    <submittedName>
        <fullName evidence="1">Uncharacterized protein</fullName>
    </submittedName>
</protein>
<proteinExistence type="predicted"/>
<evidence type="ECO:0000313" key="2">
    <source>
        <dbReference type="Proteomes" id="UP001172457"/>
    </source>
</evidence>
<dbReference type="Proteomes" id="UP001172457">
    <property type="component" value="Chromosome 1"/>
</dbReference>
<name>A0AA38TS26_9ASTR</name>
<sequence length="194" mass="21832">MMVWMDMDSLPVTPFLMRMMMITIGKHHRSNPLVSCAVRCNHGHAIRNGMGMGMGMGMIIRKQFIHREGLELRAIMSDDFNVFCTDTNVGKLKGRLVHQYPAECEGIGMVNSVDRVPLSCLVANGMEFNSMNSFIHGFHHNIASKTKIPSGHHHRLRPPQPTTTAVQHKRTSLSFFNTPFHSNSNSLANQTDLF</sequence>
<evidence type="ECO:0000313" key="1">
    <source>
        <dbReference type="EMBL" id="KAJ9566053.1"/>
    </source>
</evidence>
<organism evidence="1 2">
    <name type="scientific">Centaurea solstitialis</name>
    <name type="common">yellow star-thistle</name>
    <dbReference type="NCBI Taxonomy" id="347529"/>
    <lineage>
        <taxon>Eukaryota</taxon>
        <taxon>Viridiplantae</taxon>
        <taxon>Streptophyta</taxon>
        <taxon>Embryophyta</taxon>
        <taxon>Tracheophyta</taxon>
        <taxon>Spermatophyta</taxon>
        <taxon>Magnoliopsida</taxon>
        <taxon>eudicotyledons</taxon>
        <taxon>Gunneridae</taxon>
        <taxon>Pentapetalae</taxon>
        <taxon>asterids</taxon>
        <taxon>campanulids</taxon>
        <taxon>Asterales</taxon>
        <taxon>Asteraceae</taxon>
        <taxon>Carduoideae</taxon>
        <taxon>Cardueae</taxon>
        <taxon>Centaureinae</taxon>
        <taxon>Centaurea</taxon>
    </lineage>
</organism>